<evidence type="ECO:0000313" key="2">
    <source>
        <dbReference type="EMBL" id="KAK3797010.1"/>
    </source>
</evidence>
<dbReference type="EMBL" id="JAWDGP010000819">
    <property type="protein sequence ID" value="KAK3797010.1"/>
    <property type="molecule type" value="Genomic_DNA"/>
</dbReference>
<sequence length="213" mass="22772">MNPSVLQAGCGMRSTPEMSSTPRSSWARIVTAEDVGIKLDQVRHGSSCLMIRSNTAVEANSRVLFKMTSPSVLRWTSEMRQTSSTHESIASPCLSQTSEMRQTSSVLTSPLSPLVSRVLPLRPSSHPAIPGSSTRLTPHHTAIEPPSEGAPAVCSTDYSRPRSTASVSLVSPHAFHSTHPHTHKQASEMGSAGARRRQPVNPARSGASTCRPA</sequence>
<comment type="caution">
    <text evidence="2">The sequence shown here is derived from an EMBL/GenBank/DDBJ whole genome shotgun (WGS) entry which is preliminary data.</text>
</comment>
<accession>A0AAE1E828</accession>
<feature type="region of interest" description="Disordered" evidence="1">
    <location>
        <begin position="127"/>
        <end position="213"/>
    </location>
</feature>
<evidence type="ECO:0000256" key="1">
    <source>
        <dbReference type="SAM" id="MobiDB-lite"/>
    </source>
</evidence>
<dbReference type="AlphaFoldDB" id="A0AAE1E828"/>
<gene>
    <name evidence="2" type="ORF">RRG08_055066</name>
</gene>
<feature type="region of interest" description="Disordered" evidence="1">
    <location>
        <begin position="1"/>
        <end position="23"/>
    </location>
</feature>
<dbReference type="Proteomes" id="UP001283361">
    <property type="component" value="Unassembled WGS sequence"/>
</dbReference>
<feature type="compositionally biased region" description="Polar residues" evidence="1">
    <location>
        <begin position="156"/>
        <end position="169"/>
    </location>
</feature>
<proteinExistence type="predicted"/>
<name>A0AAE1E828_9GAST</name>
<protein>
    <submittedName>
        <fullName evidence="2">Uncharacterized protein</fullName>
    </submittedName>
</protein>
<evidence type="ECO:0000313" key="3">
    <source>
        <dbReference type="Proteomes" id="UP001283361"/>
    </source>
</evidence>
<reference evidence="2" key="1">
    <citation type="journal article" date="2023" name="G3 (Bethesda)">
        <title>A reference genome for the long-term kleptoplast-retaining sea slug Elysia crispata morphotype clarki.</title>
        <authorList>
            <person name="Eastman K.E."/>
            <person name="Pendleton A.L."/>
            <person name="Shaikh M.A."/>
            <person name="Suttiyut T."/>
            <person name="Ogas R."/>
            <person name="Tomko P."/>
            <person name="Gavelis G."/>
            <person name="Widhalm J.R."/>
            <person name="Wisecaver J.H."/>
        </authorList>
    </citation>
    <scope>NUCLEOTIDE SEQUENCE</scope>
    <source>
        <strain evidence="2">ECLA1</strain>
    </source>
</reference>
<keyword evidence="3" id="KW-1185">Reference proteome</keyword>
<organism evidence="2 3">
    <name type="scientific">Elysia crispata</name>
    <name type="common">lettuce slug</name>
    <dbReference type="NCBI Taxonomy" id="231223"/>
    <lineage>
        <taxon>Eukaryota</taxon>
        <taxon>Metazoa</taxon>
        <taxon>Spiralia</taxon>
        <taxon>Lophotrochozoa</taxon>
        <taxon>Mollusca</taxon>
        <taxon>Gastropoda</taxon>
        <taxon>Heterobranchia</taxon>
        <taxon>Euthyneura</taxon>
        <taxon>Panpulmonata</taxon>
        <taxon>Sacoglossa</taxon>
        <taxon>Placobranchoidea</taxon>
        <taxon>Plakobranchidae</taxon>
        <taxon>Elysia</taxon>
    </lineage>
</organism>